<feature type="region of interest" description="Disordered" evidence="1">
    <location>
        <begin position="38"/>
        <end position="62"/>
    </location>
</feature>
<feature type="region of interest" description="Disordered" evidence="1">
    <location>
        <begin position="521"/>
        <end position="554"/>
    </location>
</feature>
<evidence type="ECO:0000313" key="5">
    <source>
        <dbReference type="Proteomes" id="UP000243719"/>
    </source>
</evidence>
<keyword evidence="5" id="KW-1185">Reference proteome</keyword>
<dbReference type="Pfam" id="PF12914">
    <property type="entry name" value="SH3_7"/>
    <property type="match status" value="1"/>
</dbReference>
<gene>
    <name evidence="4" type="ORF">SAMN05216551_103276</name>
</gene>
<evidence type="ECO:0000256" key="1">
    <source>
        <dbReference type="SAM" id="MobiDB-lite"/>
    </source>
</evidence>
<evidence type="ECO:0000313" key="4">
    <source>
        <dbReference type="EMBL" id="SDV47761.1"/>
    </source>
</evidence>
<evidence type="ECO:0000259" key="2">
    <source>
        <dbReference type="Pfam" id="PF12913"/>
    </source>
</evidence>
<feature type="compositionally biased region" description="Polar residues" evidence="1">
    <location>
        <begin position="38"/>
        <end position="47"/>
    </location>
</feature>
<dbReference type="Proteomes" id="UP000243719">
    <property type="component" value="Unassembled WGS sequence"/>
</dbReference>
<protein>
    <submittedName>
        <fullName evidence="4">NlpC/P60 family protein</fullName>
    </submittedName>
</protein>
<dbReference type="Pfam" id="PF12913">
    <property type="entry name" value="SH3_6"/>
    <property type="match status" value="1"/>
</dbReference>
<proteinExistence type="predicted"/>
<feature type="domain" description="SH3b1" evidence="2">
    <location>
        <begin position="212"/>
        <end position="264"/>
    </location>
</feature>
<dbReference type="InterPro" id="IPR039439">
    <property type="entry name" value="SH3b1_dom"/>
</dbReference>
<feature type="domain" description="SH3b2-type SH3" evidence="3">
    <location>
        <begin position="272"/>
        <end position="319"/>
    </location>
</feature>
<reference evidence="5" key="1">
    <citation type="submission" date="2016-09" db="EMBL/GenBank/DDBJ databases">
        <authorList>
            <person name="Varghese N."/>
            <person name="Submissions S."/>
        </authorList>
    </citation>
    <scope>NUCLEOTIDE SEQUENCE [LARGE SCALE GENOMIC DNA]</scope>
    <source>
        <strain evidence="5">JS23</strain>
    </source>
</reference>
<name>A0A1H2PMG8_9BURK</name>
<dbReference type="EMBL" id="FNLO01000003">
    <property type="protein sequence ID" value="SDV47761.1"/>
    <property type="molecule type" value="Genomic_DNA"/>
</dbReference>
<dbReference type="PROSITE" id="PS51257">
    <property type="entry name" value="PROKAR_LIPOPROTEIN"/>
    <property type="match status" value="1"/>
</dbReference>
<dbReference type="Gene3D" id="3.90.1720.10">
    <property type="entry name" value="endopeptidase domain like (from Nostoc punctiforme)"/>
    <property type="match status" value="1"/>
</dbReference>
<dbReference type="InterPro" id="IPR038765">
    <property type="entry name" value="Papain-like_cys_pep_sf"/>
</dbReference>
<organism evidence="4 5">
    <name type="scientific">Chitinasiproducens palmae</name>
    <dbReference type="NCBI Taxonomy" id="1770053"/>
    <lineage>
        <taxon>Bacteria</taxon>
        <taxon>Pseudomonadati</taxon>
        <taxon>Pseudomonadota</taxon>
        <taxon>Betaproteobacteria</taxon>
        <taxon>Burkholderiales</taxon>
        <taxon>Burkholderiaceae</taxon>
        <taxon>Chitinasiproducens</taxon>
    </lineage>
</organism>
<dbReference type="SUPFAM" id="SSF54001">
    <property type="entry name" value="Cysteine proteinases"/>
    <property type="match status" value="1"/>
</dbReference>
<dbReference type="AlphaFoldDB" id="A0A1H2PMG8"/>
<evidence type="ECO:0000259" key="3">
    <source>
        <dbReference type="Pfam" id="PF12914"/>
    </source>
</evidence>
<sequence>MQPPSRSQGDQRASMRWLAASRVAALLAAATLAGCAQTDGSMRSTGAPSPHRTPASGPRAAGASVPLSLFPLDDVPTAVSDVLPENASDRDAPLVPLDTQLRWRDALVARYVGTEADDGSPWLAETVEHGGGMLASVRLRAKVARYGNAGKSARRIGYGENFRPHDQAWIERIAANMRIDALAAARGARFEPARRAITVDNAPLRDLPTDDPHFYDFQLPGEGYPFDNLQVSALRPATPVYRVSESADRQWTYVLAPEAEGWVHSTTLADADPAFVRQWRAALRARPAAPLAASVALSDEAGRFRFAAPLGTLLPMLAASSGDATATVLLPVADADGRAVVRRARLAAADIAAVPWPATRAHFARLIGTLAGRPYGWGNANGYNDCSAELRSLLLPFGLWLPRHSSAQVDALHVVDLSHATPAARLAALRRNGQALLTLIDIGGHVMLYLGEADDHGVRTPFVYQNVWGLAPADGSRRAVIGMGLVFPLHPDVPGHPTLQSLAARKRFRLGLLVAPSGTARPNAAAPPAVGASLDAAQADDAATGQPGNPAEGH</sequence>
<accession>A0A1H2PMG8</accession>
<dbReference type="STRING" id="1770053.SAMN05216551_103276"/>
<dbReference type="InterPro" id="IPR026864">
    <property type="entry name" value="SH3b2-type_SH3"/>
</dbReference>